<keyword evidence="1" id="KW-0732">Signal</keyword>
<name>A0A330GLY3_9HYPH</name>
<organism evidence="2 3">
    <name type="scientific">Mesorhizobium atlanticum</name>
    <dbReference type="NCBI Taxonomy" id="2233532"/>
    <lineage>
        <taxon>Bacteria</taxon>
        <taxon>Pseudomonadati</taxon>
        <taxon>Pseudomonadota</taxon>
        <taxon>Alphaproteobacteria</taxon>
        <taxon>Hyphomicrobiales</taxon>
        <taxon>Phyllobacteriaceae</taxon>
        <taxon>Mesorhizobium</taxon>
    </lineage>
</organism>
<dbReference type="EMBL" id="QMBQ01000006">
    <property type="protein sequence ID" value="RAZ74292.1"/>
    <property type="molecule type" value="Genomic_DNA"/>
</dbReference>
<dbReference type="Proteomes" id="UP000251956">
    <property type="component" value="Unassembled WGS sequence"/>
</dbReference>
<evidence type="ECO:0000313" key="2">
    <source>
        <dbReference type="EMBL" id="RAZ74292.1"/>
    </source>
</evidence>
<feature type="chain" id="PRO_5016238786" evidence="1">
    <location>
        <begin position="29"/>
        <end position="165"/>
    </location>
</feature>
<keyword evidence="3" id="KW-1185">Reference proteome</keyword>
<gene>
    <name evidence="2" type="ORF">DPM35_21365</name>
</gene>
<feature type="signal peptide" evidence="1">
    <location>
        <begin position="1"/>
        <end position="28"/>
    </location>
</feature>
<evidence type="ECO:0000313" key="3">
    <source>
        <dbReference type="Proteomes" id="UP000251956"/>
    </source>
</evidence>
<comment type="caution">
    <text evidence="2">The sequence shown here is derived from an EMBL/GenBank/DDBJ whole genome shotgun (WGS) entry which is preliminary data.</text>
</comment>
<evidence type="ECO:0000256" key="1">
    <source>
        <dbReference type="SAM" id="SignalP"/>
    </source>
</evidence>
<protein>
    <submittedName>
        <fullName evidence="2">Uncharacterized protein</fullName>
    </submittedName>
</protein>
<accession>A0A330GLY3</accession>
<reference evidence="3" key="1">
    <citation type="submission" date="2018-06" db="EMBL/GenBank/DDBJ databases">
        <authorList>
            <person name="Helene L.C."/>
            <person name="Dall'Agnol R."/>
            <person name="Delamuta J.R."/>
            <person name="Hungria M."/>
        </authorList>
    </citation>
    <scope>NUCLEOTIDE SEQUENCE [LARGE SCALE GENOMIC DNA]</scope>
    <source>
        <strain evidence="3">CNPSo 3140</strain>
    </source>
</reference>
<dbReference type="Pfam" id="PF19765">
    <property type="entry name" value="DUF6252"/>
    <property type="match status" value="1"/>
</dbReference>
<dbReference type="AlphaFoldDB" id="A0A330GLY3"/>
<reference evidence="2 3" key="2">
    <citation type="submission" date="2018-07" db="EMBL/GenBank/DDBJ databases">
        <title>Diversity of Mesorhizobium strains in Brazil.</title>
        <authorList>
            <person name="Helene L.C.F."/>
            <person name="Dall'Agnol R."/>
            <person name="Delamuta J.R.M."/>
            <person name="Hungria M."/>
        </authorList>
    </citation>
    <scope>NUCLEOTIDE SEQUENCE [LARGE SCALE GENOMIC DNA]</scope>
    <source>
        <strain evidence="2 3">CNPSo 3140</strain>
    </source>
</reference>
<sequence>MAVGRRALLLLCMPLALGLPLTLQRVSAEEAVMSATFEGKPWTASFTLAQTMQMGGKPMLNLSGTEQGSPTMTFNSMMVLKDPNDLAGSYELKTGSAANSANFNILDSGAMVGHVRFATGEIVIDKYDAASKTISGHFSASGKDESGKLEELTDGKFSGIPVTTQ</sequence>
<proteinExistence type="predicted"/>
<dbReference type="InterPro" id="IPR046219">
    <property type="entry name" value="DUF6252"/>
</dbReference>